<proteinExistence type="predicted"/>
<organism evidence="3 4">
    <name type="scientific">Nakamurella alba</name>
    <dbReference type="NCBI Taxonomy" id="2665158"/>
    <lineage>
        <taxon>Bacteria</taxon>
        <taxon>Bacillati</taxon>
        <taxon>Actinomycetota</taxon>
        <taxon>Actinomycetes</taxon>
        <taxon>Nakamurellales</taxon>
        <taxon>Nakamurellaceae</taxon>
        <taxon>Nakamurella</taxon>
    </lineage>
</organism>
<keyword evidence="2" id="KW-0812">Transmembrane</keyword>
<accession>A0A7K1FQF8</accession>
<feature type="transmembrane region" description="Helical" evidence="2">
    <location>
        <begin position="33"/>
        <end position="55"/>
    </location>
</feature>
<keyword evidence="2" id="KW-0472">Membrane</keyword>
<feature type="transmembrane region" description="Helical" evidence="2">
    <location>
        <begin position="6"/>
        <end position="26"/>
    </location>
</feature>
<evidence type="ECO:0000256" key="2">
    <source>
        <dbReference type="SAM" id="Phobius"/>
    </source>
</evidence>
<keyword evidence="4" id="KW-1185">Reference proteome</keyword>
<name>A0A7K1FQF8_9ACTN</name>
<feature type="region of interest" description="Disordered" evidence="1">
    <location>
        <begin position="68"/>
        <end position="115"/>
    </location>
</feature>
<sequence length="115" mass="11525">MSGSGLVTGAVVFGGALLVGFALVLLDVGGAELVGLLLVLLVGVADAVVDGAGAASGVDEQALSTRDTVTAATAATDRTRARRTGSLLSFRPGPDGLRMHPRPADHEPITGRRPP</sequence>
<dbReference type="Proteomes" id="UP000460221">
    <property type="component" value="Unassembled WGS sequence"/>
</dbReference>
<comment type="caution">
    <text evidence="3">The sequence shown here is derived from an EMBL/GenBank/DDBJ whole genome shotgun (WGS) entry which is preliminary data.</text>
</comment>
<keyword evidence="2" id="KW-1133">Transmembrane helix</keyword>
<evidence type="ECO:0000313" key="4">
    <source>
        <dbReference type="Proteomes" id="UP000460221"/>
    </source>
</evidence>
<feature type="compositionally biased region" description="Basic and acidic residues" evidence="1">
    <location>
        <begin position="102"/>
        <end position="115"/>
    </location>
</feature>
<evidence type="ECO:0000313" key="3">
    <source>
        <dbReference type="EMBL" id="MTD16378.1"/>
    </source>
</evidence>
<gene>
    <name evidence="3" type="ORF">GIS00_20770</name>
</gene>
<dbReference type="AlphaFoldDB" id="A0A7K1FQF8"/>
<protein>
    <submittedName>
        <fullName evidence="3">Uncharacterized protein</fullName>
    </submittedName>
</protein>
<dbReference type="EMBL" id="WLYK01000009">
    <property type="protein sequence ID" value="MTD16378.1"/>
    <property type="molecule type" value="Genomic_DNA"/>
</dbReference>
<reference evidence="3 4" key="1">
    <citation type="submission" date="2019-11" db="EMBL/GenBank/DDBJ databases">
        <authorList>
            <person name="Jiang L.-Q."/>
        </authorList>
    </citation>
    <scope>NUCLEOTIDE SEQUENCE [LARGE SCALE GENOMIC DNA]</scope>
    <source>
        <strain evidence="3 4">YIM 132087</strain>
    </source>
</reference>
<evidence type="ECO:0000256" key="1">
    <source>
        <dbReference type="SAM" id="MobiDB-lite"/>
    </source>
</evidence>
<dbReference type="RefSeq" id="WP_154770377.1">
    <property type="nucleotide sequence ID" value="NZ_WLYK01000009.1"/>
</dbReference>